<name>M0MA53_9EURY</name>
<protein>
    <submittedName>
        <fullName evidence="9">Phosphotransferase system IIB component</fullName>
    </submittedName>
</protein>
<dbReference type="Pfam" id="PF02302">
    <property type="entry name" value="PTS_IIB"/>
    <property type="match status" value="1"/>
</dbReference>
<keyword evidence="5" id="KW-0598">Phosphotransferase system</keyword>
<keyword evidence="10" id="KW-1185">Reference proteome</keyword>
<dbReference type="InterPro" id="IPR013011">
    <property type="entry name" value="PTS_EIIB_2"/>
</dbReference>
<reference evidence="9 10" key="1">
    <citation type="journal article" date="2014" name="PLoS Genet.">
        <title>Phylogenetically driven sequencing of extremely halophilic archaea reveals strategies for static and dynamic osmo-response.</title>
        <authorList>
            <person name="Becker E.A."/>
            <person name="Seitzer P.M."/>
            <person name="Tritt A."/>
            <person name="Larsen D."/>
            <person name="Krusor M."/>
            <person name="Yao A.I."/>
            <person name="Wu D."/>
            <person name="Madern D."/>
            <person name="Eisen J.A."/>
            <person name="Darling A.E."/>
            <person name="Facciotti M.T."/>
        </authorList>
    </citation>
    <scope>NUCLEOTIDE SEQUENCE [LARGE SCALE GENOMIC DNA]</scope>
    <source>
        <strain evidence="9 10">100A6</strain>
    </source>
</reference>
<dbReference type="eggNOG" id="arCOG10194">
    <property type="taxonomic scope" value="Archaea"/>
</dbReference>
<dbReference type="Gene3D" id="3.40.50.2300">
    <property type="match status" value="1"/>
</dbReference>
<gene>
    <name evidence="9" type="ORF">C447_02532</name>
</gene>
<evidence type="ECO:0000256" key="5">
    <source>
        <dbReference type="ARBA" id="ARBA00022683"/>
    </source>
</evidence>
<dbReference type="PANTHER" id="PTHR30505:SF0">
    <property type="entry name" value="FRUCTOSE-LIKE PTS SYSTEM EIIBC COMPONENT-RELATED"/>
    <property type="match status" value="1"/>
</dbReference>
<dbReference type="GO" id="GO:0016301">
    <property type="term" value="F:kinase activity"/>
    <property type="evidence" value="ECO:0007669"/>
    <property type="project" value="UniProtKB-KW"/>
</dbReference>
<dbReference type="GO" id="GO:0090563">
    <property type="term" value="F:protein-phosphocysteine-sugar phosphotransferase activity"/>
    <property type="evidence" value="ECO:0007669"/>
    <property type="project" value="TreeGrafter"/>
</dbReference>
<dbReference type="Proteomes" id="UP000011566">
    <property type="component" value="Unassembled WGS sequence"/>
</dbReference>
<dbReference type="EMBL" id="AOMB01000006">
    <property type="protein sequence ID" value="EMA41285.1"/>
    <property type="molecule type" value="Genomic_DNA"/>
</dbReference>
<dbReference type="InterPro" id="IPR050864">
    <property type="entry name" value="Bacterial_PTS_Sugar_Transport"/>
</dbReference>
<dbReference type="GO" id="GO:0022877">
    <property type="term" value="F:protein-N(PI)-phosphohistidine-fructose phosphotransferase system transporter activity"/>
    <property type="evidence" value="ECO:0007669"/>
    <property type="project" value="InterPro"/>
</dbReference>
<dbReference type="PROSITE" id="PS51099">
    <property type="entry name" value="PTS_EIIB_TYPE_2"/>
    <property type="match status" value="1"/>
</dbReference>
<evidence type="ECO:0000256" key="3">
    <source>
        <dbReference type="ARBA" id="ARBA00022597"/>
    </source>
</evidence>
<dbReference type="InterPro" id="IPR003501">
    <property type="entry name" value="PTS_EIIB_2/3"/>
</dbReference>
<dbReference type="RefSeq" id="WP_007690576.1">
    <property type="nucleotide sequence ID" value="NZ_AJRK01000041.1"/>
</dbReference>
<organism evidence="9 10">
    <name type="scientific">Halococcus hamelinensis 100A6</name>
    <dbReference type="NCBI Taxonomy" id="1132509"/>
    <lineage>
        <taxon>Archaea</taxon>
        <taxon>Methanobacteriati</taxon>
        <taxon>Methanobacteriota</taxon>
        <taxon>Stenosarchaea group</taxon>
        <taxon>Halobacteria</taxon>
        <taxon>Halobacteriales</taxon>
        <taxon>Halococcaceae</taxon>
        <taxon>Halococcus</taxon>
    </lineage>
</organism>
<dbReference type="AlphaFoldDB" id="M0MA53"/>
<evidence type="ECO:0000313" key="10">
    <source>
        <dbReference type="Proteomes" id="UP000011566"/>
    </source>
</evidence>
<accession>M0MA53</accession>
<proteinExistence type="predicted"/>
<dbReference type="PATRIC" id="fig|1132509.6.peg.595"/>
<evidence type="ECO:0000256" key="2">
    <source>
        <dbReference type="ARBA" id="ARBA00022553"/>
    </source>
</evidence>
<evidence type="ECO:0000256" key="6">
    <source>
        <dbReference type="ARBA" id="ARBA00022777"/>
    </source>
</evidence>
<evidence type="ECO:0000256" key="1">
    <source>
        <dbReference type="ARBA" id="ARBA00022448"/>
    </source>
</evidence>
<evidence type="ECO:0000256" key="4">
    <source>
        <dbReference type="ARBA" id="ARBA00022679"/>
    </source>
</evidence>
<dbReference type="SUPFAM" id="SSF52794">
    <property type="entry name" value="PTS system IIB component-like"/>
    <property type="match status" value="1"/>
</dbReference>
<keyword evidence="1" id="KW-0813">Transport</keyword>
<dbReference type="PANTHER" id="PTHR30505">
    <property type="entry name" value="FRUCTOSE-LIKE PERMEASE"/>
    <property type="match status" value="1"/>
</dbReference>
<evidence type="ECO:0000313" key="9">
    <source>
        <dbReference type="EMBL" id="EMA41285.1"/>
    </source>
</evidence>
<keyword evidence="3" id="KW-0762">Sugar transport</keyword>
<dbReference type="InterPro" id="IPR003353">
    <property type="entry name" value="PTS_IIB_fruc"/>
</dbReference>
<keyword evidence="2" id="KW-0597">Phosphoprotein</keyword>
<comment type="caution">
    <text evidence="9">The sequence shown here is derived from an EMBL/GenBank/DDBJ whole genome shotgun (WGS) entry which is preliminary data.</text>
</comment>
<feature type="domain" description="PTS EIIB type-2" evidence="8">
    <location>
        <begin position="1"/>
        <end position="100"/>
    </location>
</feature>
<evidence type="ECO:0000259" key="8">
    <source>
        <dbReference type="PROSITE" id="PS51099"/>
    </source>
</evidence>
<dbReference type="CDD" id="cd05569">
    <property type="entry name" value="PTS_IIB_fructose"/>
    <property type="match status" value="1"/>
</dbReference>
<feature type="region of interest" description="Disordered" evidence="7">
    <location>
        <begin position="96"/>
        <end position="151"/>
    </location>
</feature>
<evidence type="ECO:0000256" key="7">
    <source>
        <dbReference type="SAM" id="MobiDB-lite"/>
    </source>
</evidence>
<dbReference type="InterPro" id="IPR036095">
    <property type="entry name" value="PTS_EIIB-like_sf"/>
</dbReference>
<dbReference type="OrthoDB" id="170487at2157"/>
<dbReference type="GO" id="GO:0009401">
    <property type="term" value="P:phosphoenolpyruvate-dependent sugar phosphotransferase system"/>
    <property type="evidence" value="ECO:0007669"/>
    <property type="project" value="UniProtKB-KW"/>
</dbReference>
<sequence length="161" mass="16454">MKLVAVTSCPTGIAHSQMAAESLEQTAEQLGHEIHVEIQGAMGAENELGKATIADADAAIIAADTAVSRDRFEAADVPVVKATVKAAINDTESLFERASEAVGDGEATDPETAEGEAAASGGSEDGETGSEVGANTEGLSPDQIGGDPRKGLFARVKRRFS</sequence>
<keyword evidence="6" id="KW-0418">Kinase</keyword>
<dbReference type="NCBIfam" id="TIGR00829">
    <property type="entry name" value="FRU"/>
    <property type="match status" value="1"/>
</dbReference>
<keyword evidence="4 9" id="KW-0808">Transferase</keyword>
<dbReference type="GO" id="GO:0005886">
    <property type="term" value="C:plasma membrane"/>
    <property type="evidence" value="ECO:0007669"/>
    <property type="project" value="TreeGrafter"/>
</dbReference>